<evidence type="ECO:0000313" key="1">
    <source>
        <dbReference type="EMBL" id="KAA6394655.1"/>
    </source>
</evidence>
<name>A0A5J4WJZ7_9EUKA</name>
<sequence length="70" mass="7266">MGFLSGLKKFGSIIFDGITKAAGQVTPTLNKVQGILTVLVSMLHPAIGSAMSVGARMASGVDRYIDGLKQ</sequence>
<accession>A0A5J4WJZ7</accession>
<evidence type="ECO:0000313" key="2">
    <source>
        <dbReference type="Proteomes" id="UP000324800"/>
    </source>
</evidence>
<protein>
    <submittedName>
        <fullName evidence="1">Uncharacterized protein</fullName>
    </submittedName>
</protein>
<dbReference type="Proteomes" id="UP000324800">
    <property type="component" value="Unassembled WGS sequence"/>
</dbReference>
<dbReference type="AlphaFoldDB" id="A0A5J4WJZ7"/>
<dbReference type="EMBL" id="SNRW01001888">
    <property type="protein sequence ID" value="KAA6394655.1"/>
    <property type="molecule type" value="Genomic_DNA"/>
</dbReference>
<organism evidence="1 2">
    <name type="scientific">Streblomastix strix</name>
    <dbReference type="NCBI Taxonomy" id="222440"/>
    <lineage>
        <taxon>Eukaryota</taxon>
        <taxon>Metamonada</taxon>
        <taxon>Preaxostyla</taxon>
        <taxon>Oxymonadida</taxon>
        <taxon>Streblomastigidae</taxon>
        <taxon>Streblomastix</taxon>
    </lineage>
</organism>
<reference evidence="1 2" key="1">
    <citation type="submission" date="2019-03" db="EMBL/GenBank/DDBJ databases">
        <title>Single cell metagenomics reveals metabolic interactions within the superorganism composed of flagellate Streblomastix strix and complex community of Bacteroidetes bacteria on its surface.</title>
        <authorList>
            <person name="Treitli S.C."/>
            <person name="Kolisko M."/>
            <person name="Husnik F."/>
            <person name="Keeling P."/>
            <person name="Hampl V."/>
        </authorList>
    </citation>
    <scope>NUCLEOTIDE SEQUENCE [LARGE SCALE GENOMIC DNA]</scope>
    <source>
        <strain evidence="1">ST1C</strain>
    </source>
</reference>
<comment type="caution">
    <text evidence="1">The sequence shown here is derived from an EMBL/GenBank/DDBJ whole genome shotgun (WGS) entry which is preliminary data.</text>
</comment>
<gene>
    <name evidence="1" type="ORF">EZS28_009816</name>
</gene>
<proteinExistence type="predicted"/>